<reference evidence="3" key="2">
    <citation type="submission" date="2020-10" db="UniProtKB">
        <authorList>
            <consortium name="WormBaseParasite"/>
        </authorList>
    </citation>
    <scope>IDENTIFICATION</scope>
</reference>
<keyword evidence="2" id="KW-1185">Reference proteome</keyword>
<evidence type="ECO:0000313" key="3">
    <source>
        <dbReference type="WBParaSite" id="Pan_g2887.t1"/>
    </source>
</evidence>
<organism evidence="2 3">
    <name type="scientific">Panagrellus redivivus</name>
    <name type="common">Microworm</name>
    <dbReference type="NCBI Taxonomy" id="6233"/>
    <lineage>
        <taxon>Eukaryota</taxon>
        <taxon>Metazoa</taxon>
        <taxon>Ecdysozoa</taxon>
        <taxon>Nematoda</taxon>
        <taxon>Chromadorea</taxon>
        <taxon>Rhabditida</taxon>
        <taxon>Tylenchina</taxon>
        <taxon>Panagrolaimomorpha</taxon>
        <taxon>Panagrolaimoidea</taxon>
        <taxon>Panagrolaimidae</taxon>
        <taxon>Panagrellus</taxon>
    </lineage>
</organism>
<feature type="region of interest" description="Disordered" evidence="1">
    <location>
        <begin position="1"/>
        <end position="24"/>
    </location>
</feature>
<name>A0A7E4VVG3_PANRE</name>
<evidence type="ECO:0000313" key="2">
    <source>
        <dbReference type="Proteomes" id="UP000492821"/>
    </source>
</evidence>
<evidence type="ECO:0000256" key="1">
    <source>
        <dbReference type="SAM" id="MobiDB-lite"/>
    </source>
</evidence>
<accession>A0A7E4VVG3</accession>
<sequence>MKPELVHPEKGKKARKNSNEPDQDTLRMCNQLVKSISAAFNAVFGNVVDQIKKGDWVALLDADMDEITRLATKFVSKFTEVNAEEREKLVAPSLRALLAVLGAYCISKRSELASAPVFKLFPTTVADINEVKDMLDFDNMTADTLAIVAAMTFTIMTPNISTESREAITKLHEKFTSSYSFMNKDALNSSGAPVIYSFTNSMRKFY</sequence>
<dbReference type="Proteomes" id="UP000492821">
    <property type="component" value="Unassembled WGS sequence"/>
</dbReference>
<protein>
    <submittedName>
        <fullName evidence="3">WAPL domain-containing protein</fullName>
    </submittedName>
</protein>
<reference evidence="2" key="1">
    <citation type="journal article" date="2013" name="Genetics">
        <title>The draft genome and transcriptome of Panagrellus redivivus are shaped by the harsh demands of a free-living lifestyle.</title>
        <authorList>
            <person name="Srinivasan J."/>
            <person name="Dillman A.R."/>
            <person name="Macchietto M.G."/>
            <person name="Heikkinen L."/>
            <person name="Lakso M."/>
            <person name="Fracchia K.M."/>
            <person name="Antoshechkin I."/>
            <person name="Mortazavi A."/>
            <person name="Wong G."/>
            <person name="Sternberg P.W."/>
        </authorList>
    </citation>
    <scope>NUCLEOTIDE SEQUENCE [LARGE SCALE GENOMIC DNA]</scope>
    <source>
        <strain evidence="2">MT8872</strain>
    </source>
</reference>
<proteinExistence type="predicted"/>
<feature type="compositionally biased region" description="Basic and acidic residues" evidence="1">
    <location>
        <begin position="1"/>
        <end position="11"/>
    </location>
</feature>
<dbReference type="AlphaFoldDB" id="A0A7E4VVG3"/>
<dbReference type="WBParaSite" id="Pan_g2887.t1">
    <property type="protein sequence ID" value="Pan_g2887.t1"/>
    <property type="gene ID" value="Pan_g2887"/>
</dbReference>